<dbReference type="InterPro" id="IPR004276">
    <property type="entry name" value="GlycoTrans_28_N"/>
</dbReference>
<sequence length="417" mass="44463">MARCAQLEVMGTRETAPGTSPGRLRVPAGMRVGIACGGTGGHLFPGMAVAELLLEAGACVTLFVSPKEVDRRGVRGLPGVEVVTLPVAAWQAGSRVACLLGMMGSWVRVRRHLRGVAGWVVLGMGGFSSVPVVAAAWWLGCPVVLHEANAVPGRANRRLARWAERVLVGFEEAGRGWRGVEVRVTGTPVRREIAELAAWDAGRRLERRREVLSELGLDGARPTVLVVGGSQGARGLNERVTACAVNWQGTGRGVPQWIHLTGVQDEERIRGVYRSAGVPAVVMAFSDRMVDLLVAADAVVARSGASFLAELAAARVPAVLIPFPAAVDDHQWHNARLYADTGAARLLGQSEAVPDRLRRELELLLWDERVRSGMVEALGRWHRPGAAAAVVEELVVVAGRNRGTVREPRAGGKAGRG</sequence>
<feature type="binding site" evidence="10">
    <location>
        <begin position="39"/>
        <end position="41"/>
    </location>
    <ligand>
        <name>UDP-N-acetyl-alpha-D-glucosamine</name>
        <dbReference type="ChEBI" id="CHEBI:57705"/>
    </ligand>
</feature>
<evidence type="ECO:0000313" key="14">
    <source>
        <dbReference type="EMBL" id="NGO38710.1"/>
    </source>
</evidence>
<dbReference type="GO" id="GO:0005975">
    <property type="term" value="P:carbohydrate metabolic process"/>
    <property type="evidence" value="ECO:0007669"/>
    <property type="project" value="InterPro"/>
</dbReference>
<keyword evidence="4 10" id="KW-0808">Transferase</keyword>
<feature type="transmembrane region" description="Helical" evidence="11">
    <location>
        <begin position="116"/>
        <end position="139"/>
    </location>
</feature>
<dbReference type="GO" id="GO:0051301">
    <property type="term" value="P:cell division"/>
    <property type="evidence" value="ECO:0007669"/>
    <property type="project" value="UniProtKB-KW"/>
</dbReference>
<keyword evidence="7 10" id="KW-0472">Membrane</keyword>
<feature type="binding site" evidence="10">
    <location>
        <position position="331"/>
    </location>
    <ligand>
        <name>UDP-N-acetyl-alpha-D-glucosamine</name>
        <dbReference type="ChEBI" id="CHEBI:57705"/>
    </ligand>
</feature>
<dbReference type="RefSeq" id="WP_165106324.1">
    <property type="nucleotide sequence ID" value="NZ_JAAKYA010000029.1"/>
</dbReference>
<feature type="binding site" evidence="10">
    <location>
        <position position="230"/>
    </location>
    <ligand>
        <name>UDP-N-acetyl-alpha-D-glucosamine</name>
        <dbReference type="ChEBI" id="CHEBI:57705"/>
    </ligand>
</feature>
<dbReference type="PANTHER" id="PTHR21015">
    <property type="entry name" value="UDP-N-ACETYLGLUCOSAMINE--N-ACETYLMURAMYL-(PENTAPEPTIDE) PYROPHOSPHORYL-UNDECAPRENOL N-ACETYLGLUCOSAMINE TRANSFERASE 1"/>
    <property type="match status" value="1"/>
</dbReference>
<protein>
    <recommendedName>
        <fullName evidence="10">UDP-N-acetylglucosamine--N-acetylmuramyl-(pentapeptide) pyrophosphoryl-undecaprenol N-acetylglucosamine transferase</fullName>
        <ecNumber evidence="10">2.4.1.227</ecNumber>
    </recommendedName>
    <alternativeName>
        <fullName evidence="10">Undecaprenyl-PP-MurNAc-pentapeptide-UDPGlcNAc GlcNAc transferase</fullName>
    </alternativeName>
</protein>
<evidence type="ECO:0000259" key="12">
    <source>
        <dbReference type="Pfam" id="PF03033"/>
    </source>
</evidence>
<feature type="domain" description="Glycosyl transferase family 28 C-terminal" evidence="13">
    <location>
        <begin position="223"/>
        <end position="365"/>
    </location>
</feature>
<dbReference type="CDD" id="cd03785">
    <property type="entry name" value="GT28_MurG"/>
    <property type="match status" value="1"/>
</dbReference>
<dbReference type="GO" id="GO:0050511">
    <property type="term" value="F:undecaprenyldiphospho-muramoylpentapeptide beta-N-acetylglucosaminyltransferase activity"/>
    <property type="evidence" value="ECO:0007669"/>
    <property type="project" value="UniProtKB-UniRule"/>
</dbReference>
<dbReference type="UniPathway" id="UPA00219"/>
<dbReference type="GO" id="GO:0009252">
    <property type="term" value="P:peptidoglycan biosynthetic process"/>
    <property type="evidence" value="ECO:0007669"/>
    <property type="project" value="UniProtKB-UniRule"/>
</dbReference>
<keyword evidence="6 10" id="KW-0573">Peptidoglycan synthesis</keyword>
<dbReference type="GO" id="GO:0071555">
    <property type="term" value="P:cell wall organization"/>
    <property type="evidence" value="ECO:0007669"/>
    <property type="project" value="UniProtKB-KW"/>
</dbReference>
<gene>
    <name evidence="10" type="primary">murG</name>
    <name evidence="14" type="ORF">G4L39_04785</name>
</gene>
<feature type="domain" description="Glycosyltransferase family 28 N-terminal" evidence="12">
    <location>
        <begin position="34"/>
        <end position="167"/>
    </location>
</feature>
<evidence type="ECO:0000256" key="6">
    <source>
        <dbReference type="ARBA" id="ARBA00022984"/>
    </source>
</evidence>
<evidence type="ECO:0000256" key="3">
    <source>
        <dbReference type="ARBA" id="ARBA00022676"/>
    </source>
</evidence>
<evidence type="ECO:0000256" key="5">
    <source>
        <dbReference type="ARBA" id="ARBA00022960"/>
    </source>
</evidence>
<dbReference type="Pfam" id="PF03033">
    <property type="entry name" value="Glyco_transf_28"/>
    <property type="match status" value="1"/>
</dbReference>
<comment type="catalytic activity">
    <reaction evidence="10">
        <text>di-trans,octa-cis-undecaprenyl diphospho-N-acetyl-alpha-D-muramoyl-L-alanyl-D-glutamyl-meso-2,6-diaminopimeloyl-D-alanyl-D-alanine + UDP-N-acetyl-alpha-D-glucosamine = di-trans,octa-cis-undecaprenyl diphospho-[N-acetyl-alpha-D-glucosaminyl-(1-&gt;4)]-N-acetyl-alpha-D-muramoyl-L-alanyl-D-glutamyl-meso-2,6-diaminopimeloyl-D-alanyl-D-alanine + UDP + H(+)</text>
        <dbReference type="Rhea" id="RHEA:31227"/>
        <dbReference type="ChEBI" id="CHEBI:15378"/>
        <dbReference type="ChEBI" id="CHEBI:57705"/>
        <dbReference type="ChEBI" id="CHEBI:58223"/>
        <dbReference type="ChEBI" id="CHEBI:61387"/>
        <dbReference type="ChEBI" id="CHEBI:61388"/>
        <dbReference type="EC" id="2.4.1.227"/>
    </reaction>
</comment>
<accession>A0A6M1S012</accession>
<dbReference type="Proteomes" id="UP000477311">
    <property type="component" value="Unassembled WGS sequence"/>
</dbReference>
<keyword evidence="2 10" id="KW-0132">Cell division</keyword>
<dbReference type="SUPFAM" id="SSF53756">
    <property type="entry name" value="UDP-Glycosyltransferase/glycogen phosphorylase"/>
    <property type="match status" value="1"/>
</dbReference>
<keyword evidence="3 10" id="KW-0328">Glycosyltransferase</keyword>
<keyword evidence="9 10" id="KW-0961">Cell wall biogenesis/degradation</keyword>
<name>A0A6M1S012_9BACT</name>
<dbReference type="GO" id="GO:0008360">
    <property type="term" value="P:regulation of cell shape"/>
    <property type="evidence" value="ECO:0007669"/>
    <property type="project" value="UniProtKB-KW"/>
</dbReference>
<evidence type="ECO:0000256" key="11">
    <source>
        <dbReference type="SAM" id="Phobius"/>
    </source>
</evidence>
<evidence type="ECO:0000256" key="1">
    <source>
        <dbReference type="ARBA" id="ARBA00022475"/>
    </source>
</evidence>
<comment type="caution">
    <text evidence="10">Lacks conserved residue(s) required for the propagation of feature annotation.</text>
</comment>
<comment type="function">
    <text evidence="10">Cell wall formation. Catalyzes the transfer of a GlcNAc subunit on undecaprenyl-pyrophosphoryl-MurNAc-pentapeptide (lipid intermediate I) to form undecaprenyl-pyrophosphoryl-MurNAc-(pentapeptide)GlcNAc (lipid intermediate II).</text>
</comment>
<dbReference type="InterPro" id="IPR006009">
    <property type="entry name" value="GlcNAc_MurG"/>
</dbReference>
<keyword evidence="1 10" id="KW-1003">Cell membrane</keyword>
<evidence type="ECO:0000256" key="9">
    <source>
        <dbReference type="ARBA" id="ARBA00023316"/>
    </source>
</evidence>
<dbReference type="EMBL" id="JAAKYA010000029">
    <property type="protein sequence ID" value="NGO38710.1"/>
    <property type="molecule type" value="Genomic_DNA"/>
</dbReference>
<keyword evidence="5 10" id="KW-0133">Cell shape</keyword>
<proteinExistence type="inferred from homology"/>
<dbReference type="HAMAP" id="MF_00033">
    <property type="entry name" value="MurG"/>
    <property type="match status" value="1"/>
</dbReference>
<keyword evidence="11" id="KW-1133">Transmembrane helix</keyword>
<dbReference type="AlphaFoldDB" id="A0A6M1S012"/>
<comment type="subcellular location">
    <subcellularLocation>
        <location evidence="10">Cell membrane</location>
        <topology evidence="10">Peripheral membrane protein</topology>
        <orientation evidence="10">Cytoplasmic side</orientation>
    </subcellularLocation>
</comment>
<reference evidence="14 15" key="1">
    <citation type="submission" date="2020-02" db="EMBL/GenBank/DDBJ databases">
        <title>Draft genome sequence of Limisphaera ngatamarikiensis NGM72.4T, a thermophilic Verrucomicrobia grouped in subdivision 3.</title>
        <authorList>
            <person name="Carere C.R."/>
            <person name="Steen J."/>
            <person name="Hugenholtz P."/>
            <person name="Stott M.B."/>
        </authorList>
    </citation>
    <scope>NUCLEOTIDE SEQUENCE [LARGE SCALE GENOMIC DNA]</scope>
    <source>
        <strain evidence="14 15">NGM72.4</strain>
    </source>
</reference>
<evidence type="ECO:0000256" key="7">
    <source>
        <dbReference type="ARBA" id="ARBA00023136"/>
    </source>
</evidence>
<dbReference type="Gene3D" id="3.40.50.2000">
    <property type="entry name" value="Glycogen Phosphorylase B"/>
    <property type="match status" value="2"/>
</dbReference>
<comment type="caution">
    <text evidence="14">The sequence shown here is derived from an EMBL/GenBank/DDBJ whole genome shotgun (WGS) entry which is preliminary data.</text>
</comment>
<evidence type="ECO:0000256" key="8">
    <source>
        <dbReference type="ARBA" id="ARBA00023306"/>
    </source>
</evidence>
<evidence type="ECO:0000256" key="10">
    <source>
        <dbReference type="HAMAP-Rule" id="MF_00033"/>
    </source>
</evidence>
<feature type="binding site" evidence="10">
    <location>
        <position position="190"/>
    </location>
    <ligand>
        <name>UDP-N-acetyl-alpha-D-glucosamine</name>
        <dbReference type="ChEBI" id="CHEBI:57705"/>
    </ligand>
</feature>
<evidence type="ECO:0000256" key="2">
    <source>
        <dbReference type="ARBA" id="ARBA00022618"/>
    </source>
</evidence>
<feature type="binding site" evidence="10">
    <location>
        <position position="149"/>
    </location>
    <ligand>
        <name>UDP-N-acetyl-alpha-D-glucosamine</name>
        <dbReference type="ChEBI" id="CHEBI:57705"/>
    </ligand>
</feature>
<keyword evidence="8 10" id="KW-0131">Cell cycle</keyword>
<dbReference type="GO" id="GO:0005886">
    <property type="term" value="C:plasma membrane"/>
    <property type="evidence" value="ECO:0007669"/>
    <property type="project" value="UniProtKB-SubCell"/>
</dbReference>
<comment type="pathway">
    <text evidence="10">Cell wall biogenesis; peptidoglycan biosynthesis.</text>
</comment>
<dbReference type="EC" id="2.4.1.227" evidence="10"/>
<evidence type="ECO:0000256" key="4">
    <source>
        <dbReference type="ARBA" id="ARBA00022679"/>
    </source>
</evidence>
<organism evidence="14 15">
    <name type="scientific">Limisphaera ngatamarikiensis</name>
    <dbReference type="NCBI Taxonomy" id="1324935"/>
    <lineage>
        <taxon>Bacteria</taxon>
        <taxon>Pseudomonadati</taxon>
        <taxon>Verrucomicrobiota</taxon>
        <taxon>Verrucomicrobiia</taxon>
        <taxon>Limisphaerales</taxon>
        <taxon>Limisphaeraceae</taxon>
        <taxon>Limisphaera</taxon>
    </lineage>
</organism>
<evidence type="ECO:0000259" key="13">
    <source>
        <dbReference type="Pfam" id="PF04101"/>
    </source>
</evidence>
<keyword evidence="15" id="KW-1185">Reference proteome</keyword>
<evidence type="ECO:0000313" key="15">
    <source>
        <dbReference type="Proteomes" id="UP000477311"/>
    </source>
</evidence>
<dbReference type="InterPro" id="IPR007235">
    <property type="entry name" value="Glyco_trans_28_C"/>
</dbReference>
<keyword evidence="11" id="KW-0812">Transmembrane</keyword>
<dbReference type="Pfam" id="PF04101">
    <property type="entry name" value="Glyco_tran_28_C"/>
    <property type="match status" value="1"/>
</dbReference>
<comment type="similarity">
    <text evidence="10">Belongs to the glycosyltransferase 28 family. MurG subfamily.</text>
</comment>
<dbReference type="PANTHER" id="PTHR21015:SF22">
    <property type="entry name" value="GLYCOSYLTRANSFERASE"/>
    <property type="match status" value="1"/>
</dbReference>